<dbReference type="Proteomes" id="UP000095280">
    <property type="component" value="Unplaced"/>
</dbReference>
<proteinExistence type="predicted"/>
<keyword evidence="2" id="KW-1185">Reference proteome</keyword>
<accession>A0A1I8IKB1</accession>
<reference evidence="3" key="1">
    <citation type="submission" date="2016-11" db="UniProtKB">
        <authorList>
            <consortium name="WormBaseParasite"/>
        </authorList>
    </citation>
    <scope>IDENTIFICATION</scope>
</reference>
<evidence type="ECO:0000313" key="3">
    <source>
        <dbReference type="WBParaSite" id="maker-uti_cns_0013366-snap-gene-0.3-mRNA-1"/>
    </source>
</evidence>
<evidence type="ECO:0000313" key="2">
    <source>
        <dbReference type="Proteomes" id="UP000095280"/>
    </source>
</evidence>
<organism evidence="2 3">
    <name type="scientific">Macrostomum lignano</name>
    <dbReference type="NCBI Taxonomy" id="282301"/>
    <lineage>
        <taxon>Eukaryota</taxon>
        <taxon>Metazoa</taxon>
        <taxon>Spiralia</taxon>
        <taxon>Lophotrochozoa</taxon>
        <taxon>Platyhelminthes</taxon>
        <taxon>Rhabditophora</taxon>
        <taxon>Macrostomorpha</taxon>
        <taxon>Macrostomida</taxon>
        <taxon>Macrostomidae</taxon>
        <taxon>Macrostomum</taxon>
    </lineage>
</organism>
<sequence length="90" mass="9691">MNIVWQNLNLPIYPSLSLTQCQHRQGEGAGPYAALRRHQPSRKAVRPAPKMDHVAAGGIFQTGGPREGAGPAVLPAVRPEHHHGGTVTSW</sequence>
<evidence type="ECO:0000256" key="1">
    <source>
        <dbReference type="SAM" id="MobiDB-lite"/>
    </source>
</evidence>
<dbReference type="AlphaFoldDB" id="A0A1I8IKB1"/>
<name>A0A1I8IKB1_9PLAT</name>
<protein>
    <submittedName>
        <fullName evidence="3">Uncharacterized protein</fullName>
    </submittedName>
</protein>
<feature type="region of interest" description="Disordered" evidence="1">
    <location>
        <begin position="38"/>
        <end position="90"/>
    </location>
</feature>
<dbReference type="WBParaSite" id="maker-uti_cns_0013366-snap-gene-0.3-mRNA-1">
    <property type="protein sequence ID" value="maker-uti_cns_0013366-snap-gene-0.3-mRNA-1"/>
    <property type="gene ID" value="maker-uti_cns_0013366-snap-gene-0.3"/>
</dbReference>